<keyword evidence="3 8" id="KW-0812">Transmembrane</keyword>
<dbReference type="InterPro" id="IPR007007">
    <property type="entry name" value="Ninjurin"/>
</dbReference>
<evidence type="ECO:0000256" key="4">
    <source>
        <dbReference type="ARBA" id="ARBA00022889"/>
    </source>
</evidence>
<feature type="transmembrane region" description="Helical" evidence="8">
    <location>
        <begin position="329"/>
        <end position="349"/>
    </location>
</feature>
<evidence type="ECO:0000256" key="2">
    <source>
        <dbReference type="ARBA" id="ARBA00008141"/>
    </source>
</evidence>
<evidence type="ECO:0000256" key="5">
    <source>
        <dbReference type="ARBA" id="ARBA00022989"/>
    </source>
</evidence>
<dbReference type="RefSeq" id="XP_014673992.1">
    <property type="nucleotide sequence ID" value="XM_014818506.1"/>
</dbReference>
<evidence type="ECO:0000313" key="10">
    <source>
        <dbReference type="RefSeq" id="XP_014673991.1"/>
    </source>
</evidence>
<accession>A0ABM1EP70</accession>
<dbReference type="PANTHER" id="PTHR12316:SF17">
    <property type="entry name" value="NINJURIN C, ISOFORM D"/>
    <property type="match status" value="1"/>
</dbReference>
<name>A0ABM1EP70_PRICU</name>
<feature type="compositionally biased region" description="Polar residues" evidence="7">
    <location>
        <begin position="87"/>
        <end position="114"/>
    </location>
</feature>
<organism evidence="9 10">
    <name type="scientific">Priapulus caudatus</name>
    <name type="common">Priapulid worm</name>
    <dbReference type="NCBI Taxonomy" id="37621"/>
    <lineage>
        <taxon>Eukaryota</taxon>
        <taxon>Metazoa</taxon>
        <taxon>Ecdysozoa</taxon>
        <taxon>Scalidophora</taxon>
        <taxon>Priapulida</taxon>
        <taxon>Priapulimorpha</taxon>
        <taxon>Priapulimorphida</taxon>
        <taxon>Priapulidae</taxon>
        <taxon>Priapulus</taxon>
    </lineage>
</organism>
<evidence type="ECO:0000313" key="11">
    <source>
        <dbReference type="RefSeq" id="XP_014673992.1"/>
    </source>
</evidence>
<feature type="compositionally biased region" description="Basic and acidic residues" evidence="7">
    <location>
        <begin position="68"/>
        <end position="86"/>
    </location>
</feature>
<feature type="region of interest" description="Disordered" evidence="7">
    <location>
        <begin position="1"/>
        <end position="208"/>
    </location>
</feature>
<sequence>MSFTDHPRYVPIPTSDVIPSHESHDDHERRPHYMEMAPIAVPERTNSNAEVADRPEVPRRATFPQPASERRPDIAPRQPEITDRQPDTTYRQPETTYRQPETTYRQPETTYRQPETTDRQPETTDRQPETSDRQPETANGRPEIAHYPDLPERAHDRDHDHDMGGSHHERDDTRRGGDGGRHGGGGGERGDTGGPEWGGREPRGYDPRNGLYPGPYFVGSSGMYPPSYITAIPQAPSVGKGRMDVNMYANKKTLGIGLMDLSTFAANVTQLRTVMRSGPDFQEFYYFLIAMLSISMALQVLVAIVLMYTARHDIKEEKYQKRCDMWSNASVLLIVLITITNLLVTGFMVDNRVDALMACARRSPSHANMAAESHLAYQGSRLAAYSHANVTRVIAAGVL</sequence>
<keyword evidence="9" id="KW-1185">Reference proteome</keyword>
<dbReference type="RefSeq" id="XP_014673991.1">
    <property type="nucleotide sequence ID" value="XM_014818505.1"/>
</dbReference>
<dbReference type="Pfam" id="PF04923">
    <property type="entry name" value="Ninjurin"/>
    <property type="match status" value="1"/>
</dbReference>
<comment type="subcellular location">
    <subcellularLocation>
        <location evidence="1">Membrane</location>
        <topology evidence="1">Multi-pass membrane protein</topology>
    </subcellularLocation>
</comment>
<feature type="compositionally biased region" description="Gly residues" evidence="7">
    <location>
        <begin position="182"/>
        <end position="197"/>
    </location>
</feature>
<evidence type="ECO:0000256" key="3">
    <source>
        <dbReference type="ARBA" id="ARBA00022692"/>
    </source>
</evidence>
<keyword evidence="5 8" id="KW-1133">Transmembrane helix</keyword>
<feature type="compositionally biased region" description="Basic and acidic residues" evidence="7">
    <location>
        <begin position="143"/>
        <end position="181"/>
    </location>
</feature>
<evidence type="ECO:0000313" key="9">
    <source>
        <dbReference type="Proteomes" id="UP000695022"/>
    </source>
</evidence>
<dbReference type="Proteomes" id="UP000695022">
    <property type="component" value="Unplaced"/>
</dbReference>
<dbReference type="GeneID" id="106814207"/>
<evidence type="ECO:0000256" key="7">
    <source>
        <dbReference type="SAM" id="MobiDB-lite"/>
    </source>
</evidence>
<evidence type="ECO:0000256" key="8">
    <source>
        <dbReference type="SAM" id="Phobius"/>
    </source>
</evidence>
<keyword evidence="6 8" id="KW-0472">Membrane</keyword>
<proteinExistence type="inferred from homology"/>
<evidence type="ECO:0000256" key="1">
    <source>
        <dbReference type="ARBA" id="ARBA00004141"/>
    </source>
</evidence>
<dbReference type="PANTHER" id="PTHR12316">
    <property type="entry name" value="NINJURIN-RELATED"/>
    <property type="match status" value="1"/>
</dbReference>
<keyword evidence="4" id="KW-0130">Cell adhesion</keyword>
<feature type="transmembrane region" description="Helical" evidence="8">
    <location>
        <begin position="284"/>
        <end position="308"/>
    </location>
</feature>
<comment type="similarity">
    <text evidence="2">Belongs to the ninjurin family.</text>
</comment>
<evidence type="ECO:0000256" key="6">
    <source>
        <dbReference type="ARBA" id="ARBA00023136"/>
    </source>
</evidence>
<gene>
    <name evidence="10 11" type="primary">LOC106814207</name>
</gene>
<feature type="compositionally biased region" description="Basic and acidic residues" evidence="7">
    <location>
        <begin position="115"/>
        <end position="135"/>
    </location>
</feature>
<feature type="compositionally biased region" description="Basic and acidic residues" evidence="7">
    <location>
        <begin position="19"/>
        <end position="33"/>
    </location>
</feature>
<protein>
    <submittedName>
        <fullName evidence="10 11">Uncharacterized protein LOC106814207</fullName>
    </submittedName>
</protein>
<reference evidence="10 11" key="1">
    <citation type="submission" date="2025-05" db="UniProtKB">
        <authorList>
            <consortium name="RefSeq"/>
        </authorList>
    </citation>
    <scope>IDENTIFICATION</scope>
</reference>